<accession>A0A1G4NRG4</accession>
<dbReference type="CDD" id="cd04728">
    <property type="entry name" value="ThiG"/>
    <property type="match status" value="1"/>
</dbReference>
<name>A0A1G4NRG4_9FLOR</name>
<comment type="subunit">
    <text evidence="8">Homotetramer. Forms heterodimers with either ThiH or ThiS.</text>
</comment>
<dbReference type="RefSeq" id="YP_009312994.1">
    <property type="nucleotide sequence ID" value="NC_031655.1"/>
</dbReference>
<dbReference type="Gene3D" id="3.20.20.70">
    <property type="entry name" value="Aldolase class I"/>
    <property type="match status" value="1"/>
</dbReference>
<evidence type="ECO:0000256" key="5">
    <source>
        <dbReference type="ARBA" id="ARBA00022977"/>
    </source>
</evidence>
<evidence type="ECO:0000256" key="3">
    <source>
        <dbReference type="ARBA" id="ARBA00011960"/>
    </source>
</evidence>
<sequence>MNLSNSRTVSDLSIYPDNSWIVGDKVFSSRLMLGTGKYKSIEVACKSIQKSQASIVTVAMRRLQNANNLPQDNLLYSLPWDILWLLPNTAGCTTADEAVRVASFGREICKRLGQETNTFVKLEVIPDSRHLFPDPVGTLKAAEYLVSKGYVVLPYIFPDPMLAKQLEELGCATVMPLGSPIGSGQGIKNLENIQAIIDRSAIPVVVDAGIGTASDAVKAMEIGSSAVLVNSAIAHANCPVSMANAMRLGVLSGRYASVAGRMKEYDRAIASSPSTGILP</sequence>
<evidence type="ECO:0000256" key="4">
    <source>
        <dbReference type="ARBA" id="ARBA00022679"/>
    </source>
</evidence>
<organism evidence="10">
    <name type="scientific">Dermonema virens</name>
    <dbReference type="NCBI Taxonomy" id="1077399"/>
    <lineage>
        <taxon>Eukaryota</taxon>
        <taxon>Rhodophyta</taxon>
        <taxon>Florideophyceae</taxon>
        <taxon>Nemaliophycidae</taxon>
        <taxon>Nemaliales</taxon>
        <taxon>Liagoraceae</taxon>
        <taxon>Dermonema</taxon>
    </lineage>
</organism>
<evidence type="ECO:0000256" key="6">
    <source>
        <dbReference type="ARBA" id="ARBA00023270"/>
    </source>
</evidence>
<comment type="similarity">
    <text evidence="8">Belongs to the ThiG family.</text>
</comment>
<dbReference type="Pfam" id="PF05690">
    <property type="entry name" value="ThiG"/>
    <property type="match status" value="1"/>
</dbReference>
<dbReference type="HAMAP" id="MF_00443">
    <property type="entry name" value="ThiG"/>
    <property type="match status" value="1"/>
</dbReference>
<feature type="domain" description="Thiazole synthase ThiG" evidence="9">
    <location>
        <begin position="22"/>
        <end position="273"/>
    </location>
</feature>
<evidence type="ECO:0000256" key="2">
    <source>
        <dbReference type="ARBA" id="ARBA00004948"/>
    </source>
</evidence>
<dbReference type="UniPathway" id="UPA00060"/>
<keyword evidence="4 8" id="KW-0808">Transferase</keyword>
<keyword evidence="10" id="KW-0934">Plastid</keyword>
<evidence type="ECO:0000256" key="1">
    <source>
        <dbReference type="ARBA" id="ARBA00002834"/>
    </source>
</evidence>
<keyword evidence="5 8" id="KW-0784">Thiamine biosynthesis</keyword>
<dbReference type="AlphaFoldDB" id="A0A1G4NRG4"/>
<proteinExistence type="inferred from homology"/>
<dbReference type="PANTHER" id="PTHR34266:SF2">
    <property type="entry name" value="THIAZOLE SYNTHASE"/>
    <property type="match status" value="1"/>
</dbReference>
<gene>
    <name evidence="8 10" type="primary">thiG</name>
    <name evidence="10" type="ORF">BQ776_8</name>
</gene>
<reference evidence="10" key="2">
    <citation type="submission" date="2016-10" db="EMBL/GenBank/DDBJ databases">
        <authorList>
            <person name="de Groot N.N."/>
        </authorList>
    </citation>
    <scope>NUCLEOTIDE SEQUENCE</scope>
    <source>
        <strain evidence="10">J.0258</strain>
    </source>
</reference>
<dbReference type="GeneID" id="30000147"/>
<dbReference type="EMBL" id="LT622863">
    <property type="protein sequence ID" value="SCW21248.1"/>
    <property type="molecule type" value="Genomic_DNA"/>
</dbReference>
<protein>
    <recommendedName>
        <fullName evidence="3 8">Thiazole synthase</fullName>
        <ecNumber evidence="3 8">2.8.1.10</ecNumber>
    </recommendedName>
</protein>
<evidence type="ECO:0000256" key="7">
    <source>
        <dbReference type="ARBA" id="ARBA00049897"/>
    </source>
</evidence>
<dbReference type="InterPro" id="IPR013785">
    <property type="entry name" value="Aldolase_TIM"/>
</dbReference>
<dbReference type="GO" id="GO:0009229">
    <property type="term" value="P:thiamine diphosphate biosynthetic process"/>
    <property type="evidence" value="ECO:0007669"/>
    <property type="project" value="UniProtKB-UniRule"/>
</dbReference>
<feature type="binding site" evidence="8">
    <location>
        <begin position="208"/>
        <end position="209"/>
    </location>
    <ligand>
        <name>1-deoxy-D-xylulose 5-phosphate</name>
        <dbReference type="ChEBI" id="CHEBI:57792"/>
    </ligand>
</feature>
<dbReference type="InterPro" id="IPR008867">
    <property type="entry name" value="ThiG"/>
</dbReference>
<geneLocation type="chloroplast" evidence="10"/>
<reference evidence="10" key="1">
    <citation type="submission" date="2016-10" db="EMBL/GenBank/DDBJ databases">
        <title>Chloroplast genomes as a tool to resolve red algal phylogenies: a case study in the Nemaliales.</title>
        <authorList>
            <person name="Costa J.F."/>
            <person name="Lin S.M."/>
            <person name="Macaya E.C."/>
            <person name="Fernandez-Garcia C."/>
            <person name="Verbruggen H."/>
        </authorList>
    </citation>
    <scope>NUCLEOTIDE SEQUENCE</scope>
    <source>
        <strain evidence="10">J.0258</strain>
    </source>
</reference>
<comment type="function">
    <text evidence="1 8">Catalyzes the rearrangement of 1-deoxy-D-xylulose 5-phosphate (DXP) to produce the thiazole phosphate moiety of thiamine. Sulfur is provided by the thiocarboxylate moiety of the carrier protein ThiS. In vitro, sulfur can be provided by H(2)S.</text>
</comment>
<dbReference type="PANTHER" id="PTHR34266">
    <property type="entry name" value="THIAZOLE SYNTHASE"/>
    <property type="match status" value="1"/>
</dbReference>
<dbReference type="SUPFAM" id="SSF110399">
    <property type="entry name" value="ThiG-like"/>
    <property type="match status" value="1"/>
</dbReference>
<evidence type="ECO:0000256" key="8">
    <source>
        <dbReference type="HAMAP-Rule" id="MF_00443"/>
    </source>
</evidence>
<keyword evidence="10" id="KW-0150">Chloroplast</keyword>
<keyword evidence="6 8" id="KW-0704">Schiff base</keyword>
<dbReference type="GO" id="GO:0009507">
    <property type="term" value="C:chloroplast"/>
    <property type="evidence" value="ECO:0007669"/>
    <property type="project" value="UniProtKB-SubCell"/>
</dbReference>
<comment type="pathway">
    <text evidence="2 8">Cofactor biosynthesis; thiamine diphosphate biosynthesis.</text>
</comment>
<evidence type="ECO:0000259" key="9">
    <source>
        <dbReference type="Pfam" id="PF05690"/>
    </source>
</evidence>
<feature type="active site" description="Schiff-base intermediate with DXP" evidence="8">
    <location>
        <position position="121"/>
    </location>
</feature>
<feature type="binding site" evidence="8">
    <location>
        <begin position="230"/>
        <end position="231"/>
    </location>
    <ligand>
        <name>1-deoxy-D-xylulose 5-phosphate</name>
        <dbReference type="ChEBI" id="CHEBI:57792"/>
    </ligand>
</feature>
<dbReference type="GO" id="GO:1990107">
    <property type="term" value="F:thiazole synthase activity"/>
    <property type="evidence" value="ECO:0007669"/>
    <property type="project" value="UniProtKB-EC"/>
</dbReference>
<comment type="subcellular location">
    <subcellularLocation>
        <location evidence="8">Plastid</location>
        <location evidence="8">Chloroplast</location>
    </subcellularLocation>
</comment>
<evidence type="ECO:0000313" key="10">
    <source>
        <dbReference type="EMBL" id="SCW21248.1"/>
    </source>
</evidence>
<dbReference type="InterPro" id="IPR033983">
    <property type="entry name" value="Thiazole_synthase_ThiG"/>
</dbReference>
<dbReference type="EC" id="2.8.1.10" evidence="3 8"/>
<feature type="binding site" evidence="8">
    <location>
        <position position="182"/>
    </location>
    <ligand>
        <name>1-deoxy-D-xylulose 5-phosphate</name>
        <dbReference type="ChEBI" id="CHEBI:57792"/>
    </ligand>
</feature>
<comment type="catalytic activity">
    <reaction evidence="7 8">
        <text>[ThiS sulfur-carrier protein]-C-terminal-Gly-aminoethanethioate + 2-iminoacetate + 1-deoxy-D-xylulose 5-phosphate = [ThiS sulfur-carrier protein]-C-terminal Gly-Gly + 2-[(2R,5Z)-2-carboxy-4-methylthiazol-5(2H)-ylidene]ethyl phosphate + 2 H2O + H(+)</text>
        <dbReference type="Rhea" id="RHEA:26297"/>
        <dbReference type="Rhea" id="RHEA-COMP:12909"/>
        <dbReference type="Rhea" id="RHEA-COMP:19908"/>
        <dbReference type="ChEBI" id="CHEBI:15377"/>
        <dbReference type="ChEBI" id="CHEBI:15378"/>
        <dbReference type="ChEBI" id="CHEBI:57792"/>
        <dbReference type="ChEBI" id="CHEBI:62899"/>
        <dbReference type="ChEBI" id="CHEBI:77846"/>
        <dbReference type="ChEBI" id="CHEBI:90778"/>
        <dbReference type="ChEBI" id="CHEBI:232372"/>
        <dbReference type="EC" id="2.8.1.10"/>
    </reaction>
</comment>